<dbReference type="EMBL" id="AACSBQ010000045">
    <property type="protein sequence ID" value="EAL8904323.1"/>
    <property type="molecule type" value="Genomic_DNA"/>
</dbReference>
<reference evidence="2" key="1">
    <citation type="submission" date="2018-08" db="EMBL/GenBank/DDBJ databases">
        <authorList>
            <consortium name="PulseNet: The National Subtyping Network for Foodborne Disease Surveillance"/>
            <person name="Tarr C.L."/>
            <person name="Trees E."/>
            <person name="Katz L.S."/>
            <person name="Carleton-Romer H.A."/>
            <person name="Stroika S."/>
            <person name="Kucerova Z."/>
            <person name="Roache K.F."/>
            <person name="Sabol A.L."/>
            <person name="Besser J."/>
            <person name="Gerner-Smidt P."/>
        </authorList>
    </citation>
    <scope>NUCLEOTIDE SEQUENCE</scope>
    <source>
        <strain evidence="1 3">PNUSAC003104</strain>
        <strain evidence="2">PNUSAC005770</strain>
    </source>
</reference>
<dbReference type="AlphaFoldDB" id="A0A5L4LNP6"/>
<protein>
    <submittedName>
        <fullName evidence="2">Uncharacterized protein</fullName>
    </submittedName>
</protein>
<organism evidence="2">
    <name type="scientific">Campylobacter upsaliensis</name>
    <dbReference type="NCBI Taxonomy" id="28080"/>
    <lineage>
        <taxon>Bacteria</taxon>
        <taxon>Pseudomonadati</taxon>
        <taxon>Campylobacterota</taxon>
        <taxon>Epsilonproteobacteria</taxon>
        <taxon>Campylobacterales</taxon>
        <taxon>Campylobacteraceae</taxon>
        <taxon>Campylobacter</taxon>
    </lineage>
</organism>
<proteinExistence type="predicted"/>
<evidence type="ECO:0000313" key="2">
    <source>
        <dbReference type="EMBL" id="EAL8904323.1"/>
    </source>
</evidence>
<evidence type="ECO:0000313" key="3">
    <source>
        <dbReference type="Proteomes" id="UP000535305"/>
    </source>
</evidence>
<accession>A0A5L4LNP6</accession>
<sequence length="206" mass="24673">MELSLKEFKKQTTSYNQMLTKLSNAWDTHQYEIFYKGIDEFLKAEKKLINLLSKQEKTKIFAKQLDMPLKTDGIQIYGAGIDYRAKKIGNTLIVSGKTPTTRAIEKERRLSELERERLHLAFAREHNIKGFLRDIHNESRENFFKELQYATRKHFKYSHQTYTNSNEFLYAENRILPSDTITQAKEKLKKEKETYKLLRERKRKWN</sequence>
<dbReference type="Proteomes" id="UP000535305">
    <property type="component" value="Unassembled WGS sequence"/>
</dbReference>
<name>A0A5L4LNP6_CAMUP</name>
<evidence type="ECO:0000313" key="1">
    <source>
        <dbReference type="EMBL" id="EAJ1622772.1"/>
    </source>
</evidence>
<keyword evidence="3" id="KW-1185">Reference proteome</keyword>
<gene>
    <name evidence="1" type="ORF">CT510_09020</name>
    <name evidence="2" type="ORF">D0B03_08405</name>
</gene>
<dbReference type="EMBL" id="AABVLA010000052">
    <property type="protein sequence ID" value="EAJ1622772.1"/>
    <property type="molecule type" value="Genomic_DNA"/>
</dbReference>
<comment type="caution">
    <text evidence="2">The sequence shown here is derived from an EMBL/GenBank/DDBJ whole genome shotgun (WGS) entry which is preliminary data.</text>
</comment>